<dbReference type="GO" id="GO:0004540">
    <property type="term" value="F:RNA nuclease activity"/>
    <property type="evidence" value="ECO:0007669"/>
    <property type="project" value="InterPro"/>
</dbReference>
<evidence type="ECO:0000259" key="1">
    <source>
        <dbReference type="Pfam" id="PF01936"/>
    </source>
</evidence>
<comment type="caution">
    <text evidence="2">The sequence shown here is derived from an EMBL/GenBank/DDBJ whole genome shotgun (WGS) entry which is preliminary data.</text>
</comment>
<dbReference type="Gene3D" id="3.40.50.1010">
    <property type="entry name" value="5'-nuclease"/>
    <property type="match status" value="1"/>
</dbReference>
<dbReference type="InterPro" id="IPR021139">
    <property type="entry name" value="NYN"/>
</dbReference>
<evidence type="ECO:0000313" key="2">
    <source>
        <dbReference type="EMBL" id="PJE69581.1"/>
    </source>
</evidence>
<dbReference type="EMBL" id="PFEN01000020">
    <property type="protein sequence ID" value="PJE69581.1"/>
    <property type="molecule type" value="Genomic_DNA"/>
</dbReference>
<proteinExistence type="predicted"/>
<name>A0A2H9T1E8_9BACT</name>
<sequence length="183" mass="20434">MKLLKKILGRKEPSRVVVLIDFENLLLSIENRSSPVEKEFSVGAGFHTVIRKIAQEIGEVTHIFVFVPPHAANLWGKLFQQERFTIVFCPKIINKEGQEVDTVDPTIIDFGKWAIANIQGLTHLCIGSGDKDFQPLVKEAVMKGLEIIVIFSSEKSLSRELRKLADKTYYFSPVPAGVPAGSQ</sequence>
<gene>
    <name evidence="2" type="ORF">COU98_01260</name>
</gene>
<organism evidence="2 3">
    <name type="scientific">Candidatus Staskawiczbacteria bacterium CG10_big_fil_rev_8_21_14_0_10_38_10</name>
    <dbReference type="NCBI Taxonomy" id="1974891"/>
    <lineage>
        <taxon>Bacteria</taxon>
        <taxon>Candidatus Staskawicziibacteriota</taxon>
    </lineage>
</organism>
<accession>A0A2H9T1E8</accession>
<dbReference type="Pfam" id="PF01936">
    <property type="entry name" value="NYN"/>
    <property type="match status" value="1"/>
</dbReference>
<dbReference type="Proteomes" id="UP000236946">
    <property type="component" value="Unassembled WGS sequence"/>
</dbReference>
<dbReference type="AlphaFoldDB" id="A0A2H9T1E8"/>
<feature type="domain" description="NYN" evidence="1">
    <location>
        <begin position="15"/>
        <end position="169"/>
    </location>
</feature>
<protein>
    <recommendedName>
        <fullName evidence="1">NYN domain-containing protein</fullName>
    </recommendedName>
</protein>
<evidence type="ECO:0000313" key="3">
    <source>
        <dbReference type="Proteomes" id="UP000236946"/>
    </source>
</evidence>
<reference evidence="3" key="1">
    <citation type="submission" date="2017-09" db="EMBL/GenBank/DDBJ databases">
        <title>Depth-based differentiation of microbial function through sediment-hosted aquifers and enrichment of novel symbionts in the deep terrestrial subsurface.</title>
        <authorList>
            <person name="Probst A.J."/>
            <person name="Ladd B."/>
            <person name="Jarett J.K."/>
            <person name="Geller-Mcgrath D.E."/>
            <person name="Sieber C.M.K."/>
            <person name="Emerson J.B."/>
            <person name="Anantharaman K."/>
            <person name="Thomas B.C."/>
            <person name="Malmstrom R."/>
            <person name="Stieglmeier M."/>
            <person name="Klingl A."/>
            <person name="Woyke T."/>
            <person name="Ryan C.M."/>
            <person name="Banfield J.F."/>
        </authorList>
    </citation>
    <scope>NUCLEOTIDE SEQUENCE [LARGE SCALE GENOMIC DNA]</scope>
</reference>